<dbReference type="InterPro" id="IPR011006">
    <property type="entry name" value="CheY-like_superfamily"/>
</dbReference>
<keyword evidence="1" id="KW-0238">DNA-binding</keyword>
<dbReference type="InterPro" id="IPR002197">
    <property type="entry name" value="HTH_Fis"/>
</dbReference>
<dbReference type="PRINTS" id="PR01590">
    <property type="entry name" value="HTHFIS"/>
</dbReference>
<dbReference type="EMBL" id="MUYT01000001">
    <property type="protein sequence ID" value="OOS22887.1"/>
    <property type="molecule type" value="Genomic_DNA"/>
</dbReference>
<dbReference type="AlphaFoldDB" id="A0A1T0CKN1"/>
<keyword evidence="5" id="KW-1185">Reference proteome</keyword>
<dbReference type="Proteomes" id="UP000191094">
    <property type="component" value="Unassembled WGS sequence"/>
</dbReference>
<evidence type="ECO:0000313" key="4">
    <source>
        <dbReference type="EMBL" id="OOS22887.1"/>
    </source>
</evidence>
<evidence type="ECO:0000313" key="5">
    <source>
        <dbReference type="Proteomes" id="UP000191094"/>
    </source>
</evidence>
<sequence>MVIDDDLVFCRILKKSLITLNHSVMTANDTRTAMVSVHQLTPDYIILDLNIGQESGINLINPLLTVAPQAKILMLTGYASIATAVAAVKLGAHHYLSKPCGIDEIIKALDVSPDTDLSAPIDERLSLEHHEWEYIHQVLDECQGNISEAARVLKMHRRTLQRKLQKKRKIVIELD</sequence>
<gene>
    <name evidence="4" type="ORF">B0682_00670</name>
</gene>
<dbReference type="SUPFAM" id="SSF52172">
    <property type="entry name" value="CheY-like"/>
    <property type="match status" value="1"/>
</dbReference>
<reference evidence="4 5" key="1">
    <citation type="submission" date="2017-02" db="EMBL/GenBank/DDBJ databases">
        <title>Draft genome sequence of Moraxella lincolnii CCUG 9405T type strain.</title>
        <authorList>
            <person name="Salva-Serra F."/>
            <person name="Engstrom-Jakobsson H."/>
            <person name="Thorell K."/>
            <person name="Jaen-Luchoro D."/>
            <person name="Gonzales-Siles L."/>
            <person name="Karlsson R."/>
            <person name="Yazdan S."/>
            <person name="Boulund F."/>
            <person name="Johnning A."/>
            <person name="Engstrand L."/>
            <person name="Kristiansson E."/>
            <person name="Moore E."/>
        </authorList>
    </citation>
    <scope>NUCLEOTIDE SEQUENCE [LARGE SCALE GENOMIC DNA]</scope>
    <source>
        <strain evidence="4 5">CCUG 9405</strain>
    </source>
</reference>
<dbReference type="Gene3D" id="3.40.50.2300">
    <property type="match status" value="1"/>
</dbReference>
<proteinExistence type="predicted"/>
<dbReference type="STRING" id="90241.B0682_00670"/>
<dbReference type="GO" id="GO:0000160">
    <property type="term" value="P:phosphorelay signal transduction system"/>
    <property type="evidence" value="ECO:0007669"/>
    <property type="project" value="InterPro"/>
</dbReference>
<comment type="caution">
    <text evidence="4">The sequence shown here is derived from an EMBL/GenBank/DDBJ whole genome shotgun (WGS) entry which is preliminary data.</text>
</comment>
<name>A0A1T0CKN1_9GAMM</name>
<dbReference type="GO" id="GO:0043565">
    <property type="term" value="F:sequence-specific DNA binding"/>
    <property type="evidence" value="ECO:0007669"/>
    <property type="project" value="InterPro"/>
</dbReference>
<dbReference type="PANTHER" id="PTHR32071:SF117">
    <property type="entry name" value="PTS-DEPENDENT DIHYDROXYACETONE KINASE OPERON REGULATORY PROTEIN-RELATED"/>
    <property type="match status" value="1"/>
</dbReference>
<dbReference type="SUPFAM" id="SSF46689">
    <property type="entry name" value="Homeodomain-like"/>
    <property type="match status" value="1"/>
</dbReference>
<feature type="domain" description="Response regulatory" evidence="3">
    <location>
        <begin position="1"/>
        <end position="113"/>
    </location>
</feature>
<dbReference type="InterPro" id="IPR001789">
    <property type="entry name" value="Sig_transdc_resp-reg_receiver"/>
</dbReference>
<dbReference type="SMART" id="SM00448">
    <property type="entry name" value="REC"/>
    <property type="match status" value="1"/>
</dbReference>
<feature type="modified residue" description="4-aspartylphosphate" evidence="2">
    <location>
        <position position="48"/>
    </location>
</feature>
<dbReference type="PANTHER" id="PTHR32071">
    <property type="entry name" value="TRANSCRIPTIONAL REGULATORY PROTEIN"/>
    <property type="match status" value="1"/>
</dbReference>
<keyword evidence="2" id="KW-0597">Phosphoprotein</keyword>
<dbReference type="PROSITE" id="PS50110">
    <property type="entry name" value="RESPONSE_REGULATORY"/>
    <property type="match status" value="1"/>
</dbReference>
<dbReference type="Pfam" id="PF02954">
    <property type="entry name" value="HTH_8"/>
    <property type="match status" value="1"/>
</dbReference>
<protein>
    <recommendedName>
        <fullName evidence="3">Response regulatory domain-containing protein</fullName>
    </recommendedName>
</protein>
<dbReference type="Pfam" id="PF00072">
    <property type="entry name" value="Response_reg"/>
    <property type="match status" value="1"/>
</dbReference>
<evidence type="ECO:0000256" key="2">
    <source>
        <dbReference type="PROSITE-ProRule" id="PRU00169"/>
    </source>
</evidence>
<dbReference type="Gene3D" id="1.10.10.60">
    <property type="entry name" value="Homeodomain-like"/>
    <property type="match status" value="1"/>
</dbReference>
<organism evidence="4 5">
    <name type="scientific">Lwoffella lincolnii</name>
    <dbReference type="NCBI Taxonomy" id="90241"/>
    <lineage>
        <taxon>Bacteria</taxon>
        <taxon>Pseudomonadati</taxon>
        <taxon>Pseudomonadota</taxon>
        <taxon>Gammaproteobacteria</taxon>
        <taxon>Moraxellales</taxon>
        <taxon>Moraxellaceae</taxon>
        <taxon>Lwoffella</taxon>
    </lineage>
</organism>
<evidence type="ECO:0000256" key="1">
    <source>
        <dbReference type="ARBA" id="ARBA00023125"/>
    </source>
</evidence>
<evidence type="ECO:0000259" key="3">
    <source>
        <dbReference type="PROSITE" id="PS50110"/>
    </source>
</evidence>
<dbReference type="InterPro" id="IPR009057">
    <property type="entry name" value="Homeodomain-like_sf"/>
</dbReference>
<accession>A0A1T0CKN1</accession>